<dbReference type="EMBL" id="MN931748">
    <property type="protein sequence ID" value="QHW17908.1"/>
    <property type="molecule type" value="Genomic_DNA"/>
</dbReference>
<dbReference type="EMBL" id="MN931744">
    <property type="protein sequence ID" value="QHW17207.1"/>
    <property type="molecule type" value="Genomic_DNA"/>
</dbReference>
<evidence type="ECO:0000313" key="6">
    <source>
        <dbReference type="EMBL" id="QHW17025.1"/>
    </source>
</evidence>
<dbReference type="Proteomes" id="UP000613226">
    <property type="component" value="Segment"/>
</dbReference>
<dbReference type="GO" id="GO:0046677">
    <property type="term" value="P:response to antibiotic"/>
    <property type="evidence" value="ECO:0007669"/>
    <property type="project" value="InterPro"/>
</dbReference>
<evidence type="ECO:0000256" key="1">
    <source>
        <dbReference type="ARBA" id="ARBA00004170"/>
    </source>
</evidence>
<evidence type="ECO:0000313" key="9">
    <source>
        <dbReference type="EMBL" id="QHW18087.1"/>
    </source>
</evidence>
<dbReference type="GO" id="GO:0016020">
    <property type="term" value="C:membrane"/>
    <property type="evidence" value="ECO:0007669"/>
    <property type="project" value="UniProtKB-SubCell"/>
</dbReference>
<dbReference type="Proteomes" id="UP000602142">
    <property type="component" value="Segment"/>
</dbReference>
<evidence type="ECO:0000313" key="10">
    <source>
        <dbReference type="Proteomes" id="UP000610093"/>
    </source>
</evidence>
<evidence type="ECO:0000313" key="7">
    <source>
        <dbReference type="EMBL" id="QHW17207.1"/>
    </source>
</evidence>
<evidence type="ECO:0000256" key="2">
    <source>
        <dbReference type="ARBA" id="ARBA00023136"/>
    </source>
</evidence>
<dbReference type="Proteomes" id="UP000630645">
    <property type="component" value="Segment"/>
</dbReference>
<keyword evidence="2" id="KW-0472">Membrane</keyword>
<evidence type="ECO:0000313" key="5">
    <source>
        <dbReference type="EMBL" id="QHW16843.1"/>
    </source>
</evidence>
<proteinExistence type="predicted"/>
<name>A0A858A4H1_9POXV</name>
<dbReference type="InterPro" id="IPR005008">
    <property type="entry name" value="Poxvirus_Rif-R"/>
</dbReference>
<reference evidence="6" key="1">
    <citation type="submission" date="2020-01" db="EMBL/GenBank/DDBJ databases">
        <title>Global genomic diversity of Molluscum contagiosum virus.</title>
        <authorList>
            <person name="Zorec T.M."/>
            <person name="Skubic L."/>
            <person name="Hosnjak L."/>
            <person name="Trcko K."/>
            <person name="Poljak M."/>
        </authorList>
    </citation>
    <scope>NUCLEOTIDE SEQUENCE</scope>
    <source>
        <strain evidence="5">MCV1_P02S01A</strain>
        <strain evidence="6">MCV1_P02S01B</strain>
        <strain evidence="7">MCV1_P02S02A</strain>
        <strain evidence="8">MCV1_P05S01A</strain>
        <strain evidence="9">MCV1_P05S02A</strain>
    </source>
</reference>
<dbReference type="Proteomes" id="UP000610093">
    <property type="component" value="Segment"/>
</dbReference>
<dbReference type="EMBL" id="MN931742">
    <property type="protein sequence ID" value="QHW16843.1"/>
    <property type="molecule type" value="Genomic_DNA"/>
</dbReference>
<evidence type="ECO:0000256" key="3">
    <source>
        <dbReference type="ARBA" id="ARBA00032040"/>
    </source>
</evidence>
<sequence>MSRTRPPAAYSMMRATLNSAMNASIINSLIHAEDGVRRSNVFGFDMHQPTLYMPQYVTVSGVLQPDAGAHPVVAYEVRDQYITAMNNMVLAIELPEVKGVGRFAYIPHVGYKCIRNVALTSVNGTVWEVSGEELFDSVRGHAAALELAGHSRELNDITRGDSPNDTIKDASTVYVYLRSPFDCDHTFSSLKLSDAKVTLAVTFNPISDVLVYDAAFDLDAFLRSFVYATELSFVGYMVRNIHAKPSFLEITRRQVGQMNLPTAVVTDVHAATALAVYVKPYYGPVENKFIAYPGFSQSEQSYVCAFVERLLEDLIRISDAEPSGFPEAAELVEVPPGGLVSIQDVDVLVRIDGVPAGKTVFFHTNLLVFGTRRNSFMYNLSKKFSVIAGCFSPATGKIIFTSVQHTVSVTDASIPVGFWSSPKNVYHGDNRSCSSRAKDIFVNDPFLKGVDFLNKAEVISRMEVRFGNDVMYSEIAPISRVYNQVLHGAHCGTRKLLFNFNPGAFFRPTTLTANPSRGKDKLAVRVVYSSMDPNNPISYVPKQLVVVCTDLHRVTYDPYIRVSKVSE</sequence>
<dbReference type="EMBL" id="MN931743">
    <property type="protein sequence ID" value="QHW17025.1"/>
    <property type="molecule type" value="Genomic_DNA"/>
</dbReference>
<comment type="subcellular location">
    <subcellularLocation>
        <location evidence="1">Membrane</location>
        <topology evidence="1">Peripheral membrane protein</topology>
    </subcellularLocation>
</comment>
<evidence type="ECO:0000313" key="8">
    <source>
        <dbReference type="EMBL" id="QHW17908.1"/>
    </source>
</evidence>
<accession>A0A858A4H1</accession>
<dbReference type="Pfam" id="PF03340">
    <property type="entry name" value="Pox_Rif"/>
    <property type="match status" value="1"/>
</dbReference>
<evidence type="ECO:0000256" key="4">
    <source>
        <dbReference type="ARBA" id="ARBA00032479"/>
    </source>
</evidence>
<protein>
    <recommendedName>
        <fullName evidence="4">62 kDa protein</fullName>
    </recommendedName>
    <alternativeName>
        <fullName evidence="3">Rifampicin resistance protein</fullName>
    </alternativeName>
</protein>
<gene>
    <name evidence="6" type="primary">MC102L</name>
</gene>
<dbReference type="Proteomes" id="UP000619037">
    <property type="component" value="Segment"/>
</dbReference>
<dbReference type="EMBL" id="MN931749">
    <property type="protein sequence ID" value="QHW18087.1"/>
    <property type="molecule type" value="Genomic_DNA"/>
</dbReference>
<organism evidence="6 10">
    <name type="scientific">Molluscum contagiosum virus</name>
    <dbReference type="NCBI Taxonomy" id="10279"/>
    <lineage>
        <taxon>Viruses</taxon>
        <taxon>Varidnaviria</taxon>
        <taxon>Bamfordvirae</taxon>
        <taxon>Nucleocytoviricota</taxon>
        <taxon>Pokkesviricetes</taxon>
        <taxon>Chitovirales</taxon>
        <taxon>Poxviridae</taxon>
        <taxon>Chordopoxvirinae</taxon>
        <taxon>Molluscipoxvirus</taxon>
        <taxon>Molluscipoxvirus molluscum</taxon>
    </lineage>
</organism>